<protein>
    <recommendedName>
        <fullName evidence="9">Phosphofructokinase domain-containing protein</fullName>
    </recommendedName>
</protein>
<dbReference type="GO" id="GO:0061621">
    <property type="term" value="P:canonical glycolysis"/>
    <property type="evidence" value="ECO:0007669"/>
    <property type="project" value="TreeGrafter"/>
</dbReference>
<evidence type="ECO:0000313" key="10">
    <source>
        <dbReference type="EMBL" id="KKN36678.1"/>
    </source>
</evidence>
<comment type="caution">
    <text evidence="10">The sequence shown here is derived from an EMBL/GenBank/DDBJ whole genome shotgun (WGS) entry which is preliminary data.</text>
</comment>
<dbReference type="EMBL" id="LAZR01001950">
    <property type="protein sequence ID" value="KKN36678.1"/>
    <property type="molecule type" value="Genomic_DNA"/>
</dbReference>
<evidence type="ECO:0000256" key="4">
    <source>
        <dbReference type="ARBA" id="ARBA00022679"/>
    </source>
</evidence>
<keyword evidence="6" id="KW-0418">Kinase</keyword>
<keyword evidence="8" id="KW-0324">Glycolysis</keyword>
<dbReference type="GO" id="GO:0016208">
    <property type="term" value="F:AMP binding"/>
    <property type="evidence" value="ECO:0007669"/>
    <property type="project" value="TreeGrafter"/>
</dbReference>
<dbReference type="Pfam" id="PF00365">
    <property type="entry name" value="PFK"/>
    <property type="match status" value="1"/>
</dbReference>
<gene>
    <name evidence="10" type="ORF">LCGC14_0771120</name>
</gene>
<feature type="domain" description="Phosphofructokinase" evidence="9">
    <location>
        <begin position="7"/>
        <end position="110"/>
    </location>
</feature>
<dbReference type="GO" id="GO:0042802">
    <property type="term" value="F:identical protein binding"/>
    <property type="evidence" value="ECO:0007669"/>
    <property type="project" value="TreeGrafter"/>
</dbReference>
<evidence type="ECO:0000256" key="1">
    <source>
        <dbReference type="ARBA" id="ARBA00001946"/>
    </source>
</evidence>
<name>A0A0F9T531_9ZZZZ</name>
<dbReference type="PRINTS" id="PR00476">
    <property type="entry name" value="PHFRCTKINASE"/>
</dbReference>
<evidence type="ECO:0000256" key="2">
    <source>
        <dbReference type="ARBA" id="ARBA00004679"/>
    </source>
</evidence>
<proteinExistence type="predicted"/>
<evidence type="ECO:0000259" key="9">
    <source>
        <dbReference type="Pfam" id="PF00365"/>
    </source>
</evidence>
<dbReference type="GO" id="GO:0030388">
    <property type="term" value="P:fructose 1,6-bisphosphate metabolic process"/>
    <property type="evidence" value="ECO:0007669"/>
    <property type="project" value="TreeGrafter"/>
</dbReference>
<keyword evidence="3" id="KW-0963">Cytoplasm</keyword>
<dbReference type="Gene3D" id="3.40.50.450">
    <property type="match status" value="1"/>
</dbReference>
<dbReference type="UniPathway" id="UPA00109">
    <property type="reaction ID" value="UER00182"/>
</dbReference>
<comment type="pathway">
    <text evidence="2">Carbohydrate degradation; glycolysis; D-glyceraldehyde 3-phosphate and glycerone phosphate from D-glucose: step 3/4.</text>
</comment>
<dbReference type="PANTHER" id="PTHR13697">
    <property type="entry name" value="PHOSPHOFRUCTOKINASE"/>
    <property type="match status" value="1"/>
</dbReference>
<dbReference type="GO" id="GO:0005945">
    <property type="term" value="C:6-phosphofructokinase complex"/>
    <property type="evidence" value="ECO:0007669"/>
    <property type="project" value="TreeGrafter"/>
</dbReference>
<sequence>MGNQIKRVGILTGGGDCPGLNSVIYGIMLKAYDPGIECVGILKGWKGFLENKTIPLDIAEHDDLHTVGGTILYTSRTNPFKGVDSKQEKAKELKKLFDTLSIDALIAIGGVLK</sequence>
<evidence type="ECO:0000256" key="7">
    <source>
        <dbReference type="ARBA" id="ARBA00022842"/>
    </source>
</evidence>
<dbReference type="GO" id="GO:0070095">
    <property type="term" value="F:fructose-6-phosphate binding"/>
    <property type="evidence" value="ECO:0007669"/>
    <property type="project" value="TreeGrafter"/>
</dbReference>
<dbReference type="GO" id="GO:0046872">
    <property type="term" value="F:metal ion binding"/>
    <property type="evidence" value="ECO:0007669"/>
    <property type="project" value="UniProtKB-KW"/>
</dbReference>
<dbReference type="GO" id="GO:0003872">
    <property type="term" value="F:6-phosphofructokinase activity"/>
    <property type="evidence" value="ECO:0007669"/>
    <property type="project" value="InterPro"/>
</dbReference>
<dbReference type="SUPFAM" id="SSF53784">
    <property type="entry name" value="Phosphofructokinase"/>
    <property type="match status" value="1"/>
</dbReference>
<evidence type="ECO:0000256" key="8">
    <source>
        <dbReference type="ARBA" id="ARBA00023152"/>
    </source>
</evidence>
<dbReference type="PANTHER" id="PTHR13697:SF52">
    <property type="entry name" value="ATP-DEPENDENT 6-PHOSPHOFRUCTOKINASE 3"/>
    <property type="match status" value="1"/>
</dbReference>
<evidence type="ECO:0000256" key="3">
    <source>
        <dbReference type="ARBA" id="ARBA00022490"/>
    </source>
</evidence>
<organism evidence="10">
    <name type="scientific">marine sediment metagenome</name>
    <dbReference type="NCBI Taxonomy" id="412755"/>
    <lineage>
        <taxon>unclassified sequences</taxon>
        <taxon>metagenomes</taxon>
        <taxon>ecological metagenomes</taxon>
    </lineage>
</organism>
<dbReference type="InterPro" id="IPR035966">
    <property type="entry name" value="PKF_sf"/>
</dbReference>
<reference evidence="10" key="1">
    <citation type="journal article" date="2015" name="Nature">
        <title>Complex archaea that bridge the gap between prokaryotes and eukaryotes.</title>
        <authorList>
            <person name="Spang A."/>
            <person name="Saw J.H."/>
            <person name="Jorgensen S.L."/>
            <person name="Zaremba-Niedzwiedzka K."/>
            <person name="Martijn J."/>
            <person name="Lind A.E."/>
            <person name="van Eijk R."/>
            <person name="Schleper C."/>
            <person name="Guy L."/>
            <person name="Ettema T.J."/>
        </authorList>
    </citation>
    <scope>NUCLEOTIDE SEQUENCE</scope>
</reference>
<evidence type="ECO:0000256" key="6">
    <source>
        <dbReference type="ARBA" id="ARBA00022777"/>
    </source>
</evidence>
<comment type="cofactor">
    <cofactor evidence="1">
        <name>Mg(2+)</name>
        <dbReference type="ChEBI" id="CHEBI:18420"/>
    </cofactor>
</comment>
<accession>A0A0F9T531</accession>
<dbReference type="GO" id="GO:0048029">
    <property type="term" value="F:monosaccharide binding"/>
    <property type="evidence" value="ECO:0007669"/>
    <property type="project" value="TreeGrafter"/>
</dbReference>
<keyword evidence="5" id="KW-0479">Metal-binding</keyword>
<dbReference type="AlphaFoldDB" id="A0A0F9T531"/>
<keyword evidence="7" id="KW-0460">Magnesium</keyword>
<dbReference type="InterPro" id="IPR022953">
    <property type="entry name" value="ATP_PFK"/>
</dbReference>
<keyword evidence="4" id="KW-0808">Transferase</keyword>
<dbReference type="GO" id="GO:0006002">
    <property type="term" value="P:fructose 6-phosphate metabolic process"/>
    <property type="evidence" value="ECO:0007669"/>
    <property type="project" value="InterPro"/>
</dbReference>
<evidence type="ECO:0000256" key="5">
    <source>
        <dbReference type="ARBA" id="ARBA00022723"/>
    </source>
</evidence>
<dbReference type="GO" id="GO:0005524">
    <property type="term" value="F:ATP binding"/>
    <property type="evidence" value="ECO:0007669"/>
    <property type="project" value="TreeGrafter"/>
</dbReference>
<dbReference type="InterPro" id="IPR000023">
    <property type="entry name" value="Phosphofructokinase_dom"/>
</dbReference>